<name>A0A239LH91_9ACTN</name>
<organism evidence="2 3">
    <name type="scientific">Actinacidiphila glaucinigra</name>
    <dbReference type="NCBI Taxonomy" id="235986"/>
    <lineage>
        <taxon>Bacteria</taxon>
        <taxon>Bacillati</taxon>
        <taxon>Actinomycetota</taxon>
        <taxon>Actinomycetes</taxon>
        <taxon>Kitasatosporales</taxon>
        <taxon>Streptomycetaceae</taxon>
        <taxon>Actinacidiphila</taxon>
    </lineage>
</organism>
<accession>A0A239LH91</accession>
<protein>
    <submittedName>
        <fullName evidence="2">Uncharacterized protein</fullName>
    </submittedName>
</protein>
<dbReference type="EMBL" id="FZOF01000019">
    <property type="protein sequence ID" value="SNT29203.1"/>
    <property type="molecule type" value="Genomic_DNA"/>
</dbReference>
<feature type="chain" id="PRO_5039471181" evidence="1">
    <location>
        <begin position="27"/>
        <end position="145"/>
    </location>
</feature>
<reference evidence="2 3" key="1">
    <citation type="submission" date="2017-06" db="EMBL/GenBank/DDBJ databases">
        <authorList>
            <person name="Kim H.J."/>
            <person name="Triplett B.A."/>
        </authorList>
    </citation>
    <scope>NUCLEOTIDE SEQUENCE [LARGE SCALE GENOMIC DNA]</scope>
    <source>
        <strain evidence="2 3">CGMCC 4.1858</strain>
    </source>
</reference>
<dbReference type="OrthoDB" id="4248017at2"/>
<keyword evidence="3" id="KW-1185">Reference proteome</keyword>
<evidence type="ECO:0000256" key="1">
    <source>
        <dbReference type="SAM" id="SignalP"/>
    </source>
</evidence>
<dbReference type="Proteomes" id="UP000198280">
    <property type="component" value="Unassembled WGS sequence"/>
</dbReference>
<feature type="signal peptide" evidence="1">
    <location>
        <begin position="1"/>
        <end position="26"/>
    </location>
</feature>
<dbReference type="RefSeq" id="WP_143681656.1">
    <property type="nucleotide sequence ID" value="NZ_FZOF01000019.1"/>
</dbReference>
<gene>
    <name evidence="2" type="ORF">SAMN05216252_119137</name>
</gene>
<dbReference type="AlphaFoldDB" id="A0A239LH91"/>
<evidence type="ECO:0000313" key="3">
    <source>
        <dbReference type="Proteomes" id="UP000198280"/>
    </source>
</evidence>
<keyword evidence="1" id="KW-0732">Signal</keyword>
<evidence type="ECO:0000313" key="2">
    <source>
        <dbReference type="EMBL" id="SNT29203.1"/>
    </source>
</evidence>
<proteinExistence type="predicted"/>
<dbReference type="PROSITE" id="PS51257">
    <property type="entry name" value="PROKAR_LIPOPROTEIN"/>
    <property type="match status" value="1"/>
</dbReference>
<sequence length="145" mass="15365">MEDRVRRTAINLALLVVVAAGSAVTAGCDAPWVSRPAPDEVITVSTLPPDDDPEASRKAARSFLRERADDGTIYALADAIKAISGGWEKGTDRAFVATDLNGARATSENGRLIANAFASWTNSETGRGRVSVFAENGELLYAGHF</sequence>